<dbReference type="Proteomes" id="UP000035368">
    <property type="component" value="Chromosome"/>
</dbReference>
<protein>
    <submittedName>
        <fullName evidence="1">Uncharacterized protein</fullName>
    </submittedName>
</protein>
<name>A0A0G3GSD4_9CORY</name>
<dbReference type="RefSeq" id="WP_047239669.1">
    <property type="nucleotide sequence ID" value="NZ_CP011541.1"/>
</dbReference>
<dbReference type="KEGG" id="cei:CEPID_02915"/>
<accession>A0A0G3GSD4</accession>
<organism evidence="1 2">
    <name type="scientific">Corynebacterium epidermidicanis</name>
    <dbReference type="NCBI Taxonomy" id="1050174"/>
    <lineage>
        <taxon>Bacteria</taxon>
        <taxon>Bacillati</taxon>
        <taxon>Actinomycetota</taxon>
        <taxon>Actinomycetes</taxon>
        <taxon>Mycobacteriales</taxon>
        <taxon>Corynebacteriaceae</taxon>
        <taxon>Corynebacterium</taxon>
    </lineage>
</organism>
<evidence type="ECO:0000313" key="1">
    <source>
        <dbReference type="EMBL" id="AKK02463.1"/>
    </source>
</evidence>
<sequence length="89" mass="9486">MRSISTFFNALSHTFRSGNTHTALDVLAPAEPVNIAATVAEHLICTDSVPATPQEVAEMFMAVTGQPATAQELMDTEELLLSFGLLHAS</sequence>
<proteinExistence type="predicted"/>
<dbReference type="AlphaFoldDB" id="A0A0G3GSD4"/>
<reference evidence="1 2" key="1">
    <citation type="submission" date="2015-05" db="EMBL/GenBank/DDBJ databases">
        <title>Complete genome sequence of Corynebacterium epidermidicanis DSM 45586, isolated from the skin of a dog suffering from pruritus.</title>
        <authorList>
            <person name="Ruckert C."/>
            <person name="Albersmeier A."/>
            <person name="Winkler A."/>
            <person name="Tauch A."/>
        </authorList>
    </citation>
    <scope>NUCLEOTIDE SEQUENCE [LARGE SCALE GENOMIC DNA]</scope>
    <source>
        <strain evidence="1 2">DSM 45586</strain>
    </source>
</reference>
<dbReference type="EMBL" id="CP011541">
    <property type="protein sequence ID" value="AKK02463.1"/>
    <property type="molecule type" value="Genomic_DNA"/>
</dbReference>
<dbReference type="OrthoDB" id="10000637at2"/>
<dbReference type="PATRIC" id="fig|1050174.4.peg.592"/>
<keyword evidence="2" id="KW-1185">Reference proteome</keyword>
<gene>
    <name evidence="1" type="ORF">CEPID_02915</name>
</gene>
<evidence type="ECO:0000313" key="2">
    <source>
        <dbReference type="Proteomes" id="UP000035368"/>
    </source>
</evidence>